<proteinExistence type="predicted"/>
<keyword evidence="3" id="KW-1185">Reference proteome</keyword>
<accession>A0A4Z1FII2</accession>
<protein>
    <submittedName>
        <fullName evidence="2">Uncharacterized protein</fullName>
    </submittedName>
</protein>
<sequence>MEILPEKARNPTSPPPQNGLSSKEIYYKRRSKPLDLSIPEIQIVREKNTFNIPGLRYPGTVIVRLGYESSATLHQPHLLDMDRKIRLRTVPCYVMNQSCVRVKIAVFTWVIAIGAAKTSVSSKMATVAASKTD</sequence>
<gene>
    <name evidence="2" type="ORF">BPAE_0143g00050</name>
</gene>
<evidence type="ECO:0000313" key="2">
    <source>
        <dbReference type="EMBL" id="TGO23108.1"/>
    </source>
</evidence>
<dbReference type="AlphaFoldDB" id="A0A4Z1FII2"/>
<dbReference type="Proteomes" id="UP000297910">
    <property type="component" value="Unassembled WGS sequence"/>
</dbReference>
<evidence type="ECO:0000313" key="3">
    <source>
        <dbReference type="Proteomes" id="UP000297910"/>
    </source>
</evidence>
<feature type="region of interest" description="Disordered" evidence="1">
    <location>
        <begin position="1"/>
        <end position="22"/>
    </location>
</feature>
<dbReference type="EMBL" id="PQXI01000143">
    <property type="protein sequence ID" value="TGO23108.1"/>
    <property type="molecule type" value="Genomic_DNA"/>
</dbReference>
<name>A0A4Z1FII2_9HELO</name>
<reference evidence="2 3" key="1">
    <citation type="submission" date="2017-12" db="EMBL/GenBank/DDBJ databases">
        <title>Comparative genomics of Botrytis spp.</title>
        <authorList>
            <person name="Valero-Jimenez C.A."/>
            <person name="Tapia P."/>
            <person name="Veloso J."/>
            <person name="Silva-Moreno E."/>
            <person name="Staats M."/>
            <person name="Valdes J.H."/>
            <person name="Van Kan J.A.L."/>
        </authorList>
    </citation>
    <scope>NUCLEOTIDE SEQUENCE [LARGE SCALE GENOMIC DNA]</scope>
    <source>
        <strain evidence="2 3">Bp0003</strain>
    </source>
</reference>
<evidence type="ECO:0000256" key="1">
    <source>
        <dbReference type="SAM" id="MobiDB-lite"/>
    </source>
</evidence>
<organism evidence="2 3">
    <name type="scientific">Botrytis paeoniae</name>
    <dbReference type="NCBI Taxonomy" id="278948"/>
    <lineage>
        <taxon>Eukaryota</taxon>
        <taxon>Fungi</taxon>
        <taxon>Dikarya</taxon>
        <taxon>Ascomycota</taxon>
        <taxon>Pezizomycotina</taxon>
        <taxon>Leotiomycetes</taxon>
        <taxon>Helotiales</taxon>
        <taxon>Sclerotiniaceae</taxon>
        <taxon>Botrytis</taxon>
    </lineage>
</organism>
<comment type="caution">
    <text evidence="2">The sequence shown here is derived from an EMBL/GenBank/DDBJ whole genome shotgun (WGS) entry which is preliminary data.</text>
</comment>